<feature type="domain" description="ABC transmembrane type-1" evidence="9">
    <location>
        <begin position="18"/>
        <end position="212"/>
    </location>
</feature>
<dbReference type="NCBIfam" id="NF008049">
    <property type="entry name" value="PRK10782.1"/>
    <property type="match status" value="1"/>
</dbReference>
<proteinExistence type="inferred from homology"/>
<name>A0A1H0A061_9BACL</name>
<dbReference type="FunFam" id="1.10.3720.10:FF:000002">
    <property type="entry name" value="D-methionine ABC transporter permease MetI"/>
    <property type="match status" value="1"/>
</dbReference>
<comment type="similarity">
    <text evidence="2">Belongs to the binding-protein-dependent transport system permease family. CysTW subfamily.</text>
</comment>
<gene>
    <name evidence="10" type="ORF">SAMN04488137_3811</name>
</gene>
<keyword evidence="11" id="KW-1185">Reference proteome</keyword>
<keyword evidence="4" id="KW-1003">Cell membrane</keyword>
<dbReference type="GO" id="GO:0005886">
    <property type="term" value="C:plasma membrane"/>
    <property type="evidence" value="ECO:0007669"/>
    <property type="project" value="UniProtKB-SubCell"/>
</dbReference>
<evidence type="ECO:0000256" key="8">
    <source>
        <dbReference type="RuleBase" id="RU363032"/>
    </source>
</evidence>
<keyword evidence="7 8" id="KW-0472">Membrane</keyword>
<dbReference type="SUPFAM" id="SSF161098">
    <property type="entry name" value="MetI-like"/>
    <property type="match status" value="1"/>
</dbReference>
<evidence type="ECO:0000259" key="9">
    <source>
        <dbReference type="PROSITE" id="PS50928"/>
    </source>
</evidence>
<accession>A0A1H0A061</accession>
<dbReference type="GO" id="GO:0048473">
    <property type="term" value="P:D-methionine transmembrane transport"/>
    <property type="evidence" value="ECO:0007669"/>
    <property type="project" value="TreeGrafter"/>
</dbReference>
<keyword evidence="5 8" id="KW-0812">Transmembrane</keyword>
<protein>
    <submittedName>
        <fullName evidence="10">D-methionine transport system permease protein</fullName>
    </submittedName>
</protein>
<dbReference type="PROSITE" id="PS50928">
    <property type="entry name" value="ABC_TM1"/>
    <property type="match status" value="1"/>
</dbReference>
<dbReference type="Gene3D" id="1.10.3720.10">
    <property type="entry name" value="MetI-like"/>
    <property type="match status" value="1"/>
</dbReference>
<dbReference type="PANTHER" id="PTHR30450:SF1">
    <property type="entry name" value="D-METHIONINE TRANSPORT SYSTEM PERMEASE PROTEIN METI-RELATED"/>
    <property type="match status" value="1"/>
</dbReference>
<dbReference type="PANTHER" id="PTHR30450">
    <property type="entry name" value="ABC TRANSPORTER PERMEASE"/>
    <property type="match status" value="1"/>
</dbReference>
<evidence type="ECO:0000256" key="3">
    <source>
        <dbReference type="ARBA" id="ARBA00022448"/>
    </source>
</evidence>
<organism evidence="10 11">
    <name type="scientific">Fictibacillus solisalsi</name>
    <dbReference type="NCBI Taxonomy" id="459525"/>
    <lineage>
        <taxon>Bacteria</taxon>
        <taxon>Bacillati</taxon>
        <taxon>Bacillota</taxon>
        <taxon>Bacilli</taxon>
        <taxon>Bacillales</taxon>
        <taxon>Fictibacillaceae</taxon>
        <taxon>Fictibacillus</taxon>
    </lineage>
</organism>
<sequence>MMLLESLVQLMPDINKAFFETLYMVGISLLVAIVLGLPLGVLLFVTDKGLFLENSVVKGVAGWIVNLIRSIPYIILLVALLPLTNLLTGTTIGPTAASVSLSVAAIPFFARMVETSMREIDKGVIESAIAVGATSWMIIKDVLLPEAKPGLVQGLTITTISLVGYSAMAGIVGGGGIGDLAIRFGYYRYDNTVMITTVVVLILLVQVIQLAGDSISKKVDKR</sequence>
<dbReference type="Pfam" id="PF00528">
    <property type="entry name" value="BPD_transp_1"/>
    <property type="match status" value="1"/>
</dbReference>
<dbReference type="AlphaFoldDB" id="A0A1H0A061"/>
<evidence type="ECO:0000256" key="5">
    <source>
        <dbReference type="ARBA" id="ARBA00022692"/>
    </source>
</evidence>
<comment type="subcellular location">
    <subcellularLocation>
        <location evidence="1 8">Cell membrane</location>
        <topology evidence="1 8">Multi-pass membrane protein</topology>
    </subcellularLocation>
</comment>
<dbReference type="EMBL" id="FNHW01000002">
    <property type="protein sequence ID" value="SDN26106.1"/>
    <property type="molecule type" value="Genomic_DNA"/>
</dbReference>
<evidence type="ECO:0000256" key="1">
    <source>
        <dbReference type="ARBA" id="ARBA00004651"/>
    </source>
</evidence>
<evidence type="ECO:0000256" key="6">
    <source>
        <dbReference type="ARBA" id="ARBA00022989"/>
    </source>
</evidence>
<dbReference type="Proteomes" id="UP000199544">
    <property type="component" value="Unassembled WGS sequence"/>
</dbReference>
<dbReference type="CDD" id="cd06261">
    <property type="entry name" value="TM_PBP2"/>
    <property type="match status" value="1"/>
</dbReference>
<dbReference type="InterPro" id="IPR035906">
    <property type="entry name" value="MetI-like_sf"/>
</dbReference>
<feature type="transmembrane region" description="Helical" evidence="8">
    <location>
        <begin position="192"/>
        <end position="212"/>
    </location>
</feature>
<feature type="transmembrane region" description="Helical" evidence="8">
    <location>
        <begin position="21"/>
        <end position="45"/>
    </location>
</feature>
<dbReference type="InterPro" id="IPR051322">
    <property type="entry name" value="AA_ABC_Transporter_Permease"/>
</dbReference>
<feature type="transmembrane region" description="Helical" evidence="8">
    <location>
        <begin position="92"/>
        <end position="110"/>
    </location>
</feature>
<reference evidence="11" key="1">
    <citation type="submission" date="2016-10" db="EMBL/GenBank/DDBJ databases">
        <authorList>
            <person name="Varghese N."/>
            <person name="Submissions S."/>
        </authorList>
    </citation>
    <scope>NUCLEOTIDE SEQUENCE [LARGE SCALE GENOMIC DNA]</scope>
    <source>
        <strain evidence="11">CGMCC 1.6854</strain>
    </source>
</reference>
<evidence type="ECO:0000313" key="10">
    <source>
        <dbReference type="EMBL" id="SDN26106.1"/>
    </source>
</evidence>
<evidence type="ECO:0000256" key="4">
    <source>
        <dbReference type="ARBA" id="ARBA00022475"/>
    </source>
</evidence>
<keyword evidence="3 8" id="KW-0813">Transport</keyword>
<feature type="transmembrane region" description="Helical" evidence="8">
    <location>
        <begin position="151"/>
        <end position="172"/>
    </location>
</feature>
<dbReference type="STRING" id="459525.SAMN04488137_3811"/>
<evidence type="ECO:0000313" key="11">
    <source>
        <dbReference type="Proteomes" id="UP000199544"/>
    </source>
</evidence>
<keyword evidence="6 8" id="KW-1133">Transmembrane helix</keyword>
<dbReference type="InterPro" id="IPR000515">
    <property type="entry name" value="MetI-like"/>
</dbReference>
<feature type="transmembrane region" description="Helical" evidence="8">
    <location>
        <begin position="122"/>
        <end position="139"/>
    </location>
</feature>
<feature type="transmembrane region" description="Helical" evidence="8">
    <location>
        <begin position="60"/>
        <end position="80"/>
    </location>
</feature>
<evidence type="ECO:0000256" key="2">
    <source>
        <dbReference type="ARBA" id="ARBA00007069"/>
    </source>
</evidence>
<evidence type="ECO:0000256" key="7">
    <source>
        <dbReference type="ARBA" id="ARBA00023136"/>
    </source>
</evidence>